<dbReference type="InterPro" id="IPR029063">
    <property type="entry name" value="SAM-dependent_MTases_sf"/>
</dbReference>
<feature type="domain" description="Methyltransferase type 11" evidence="2">
    <location>
        <begin position="112"/>
        <end position="192"/>
    </location>
</feature>
<gene>
    <name evidence="4" type="primary">LOC120278050</name>
</gene>
<dbReference type="InterPro" id="IPR013216">
    <property type="entry name" value="Methyltransf_11"/>
</dbReference>
<keyword evidence="1" id="KW-0472">Membrane</keyword>
<dbReference type="RefSeq" id="XP_039140881.1">
    <property type="nucleotide sequence ID" value="XM_039284947.1"/>
</dbReference>
<keyword evidence="1" id="KW-1133">Transmembrane helix</keyword>
<dbReference type="AlphaFoldDB" id="A0AB40CQ11"/>
<keyword evidence="1" id="KW-0812">Transmembrane</keyword>
<dbReference type="PANTHER" id="PTHR45085">
    <property type="entry name" value="F21J9.14"/>
    <property type="match status" value="1"/>
</dbReference>
<evidence type="ECO:0000313" key="4">
    <source>
        <dbReference type="RefSeq" id="XP_039140881.1"/>
    </source>
</evidence>
<sequence>MDRHIQRLLNRISLAFAVAGTLALFHVFFKTSVSCSYSGHNLHHHDTLTQTISHSPFPRSSCDAASRPTLLPDRRFSRIQSSRSWRRGVAALSSLFLRLRTAHLLSNSSRILCVSSGAGHEVAAFRESGVVDVTGVDLIDFPPLVSRADPHNLPFFDNVFDLGFSRGLSGALFPVRFVGELERTVRKGGAVALVVERCGSEEEVASVKGLFRKSSLVEVSNITLSDSQMTLIVMRVNGLSP</sequence>
<feature type="transmembrane region" description="Helical" evidence="1">
    <location>
        <begin position="12"/>
        <end position="29"/>
    </location>
</feature>
<organism evidence="3 4">
    <name type="scientific">Dioscorea cayennensis subsp. rotundata</name>
    <name type="common">White Guinea yam</name>
    <name type="synonym">Dioscorea rotundata</name>
    <dbReference type="NCBI Taxonomy" id="55577"/>
    <lineage>
        <taxon>Eukaryota</taxon>
        <taxon>Viridiplantae</taxon>
        <taxon>Streptophyta</taxon>
        <taxon>Embryophyta</taxon>
        <taxon>Tracheophyta</taxon>
        <taxon>Spermatophyta</taxon>
        <taxon>Magnoliopsida</taxon>
        <taxon>Liliopsida</taxon>
        <taxon>Dioscoreales</taxon>
        <taxon>Dioscoreaceae</taxon>
        <taxon>Dioscorea</taxon>
    </lineage>
</organism>
<proteinExistence type="predicted"/>
<dbReference type="Proteomes" id="UP001515500">
    <property type="component" value="Chromosome 15"/>
</dbReference>
<dbReference type="Pfam" id="PF08241">
    <property type="entry name" value="Methyltransf_11"/>
    <property type="match status" value="1"/>
</dbReference>
<name>A0AB40CQ11_DIOCR</name>
<dbReference type="GO" id="GO:0008757">
    <property type="term" value="F:S-adenosylmethionine-dependent methyltransferase activity"/>
    <property type="evidence" value="ECO:0007669"/>
    <property type="project" value="InterPro"/>
</dbReference>
<accession>A0AB40CQ11</accession>
<dbReference type="GeneID" id="120278050"/>
<evidence type="ECO:0000256" key="1">
    <source>
        <dbReference type="SAM" id="Phobius"/>
    </source>
</evidence>
<protein>
    <submittedName>
        <fullName evidence="4">Uncharacterized protein LOC120278050</fullName>
    </submittedName>
</protein>
<dbReference type="SUPFAM" id="SSF53335">
    <property type="entry name" value="S-adenosyl-L-methionine-dependent methyltransferases"/>
    <property type="match status" value="1"/>
</dbReference>
<keyword evidence="3" id="KW-1185">Reference proteome</keyword>
<evidence type="ECO:0000313" key="3">
    <source>
        <dbReference type="Proteomes" id="UP001515500"/>
    </source>
</evidence>
<dbReference type="Gene3D" id="3.40.50.150">
    <property type="entry name" value="Vaccinia Virus protein VP39"/>
    <property type="match status" value="1"/>
</dbReference>
<dbReference type="PANTHER" id="PTHR45085:SF3">
    <property type="entry name" value="S-ADENOSYL-L-METHIONINE-DEPENDENT METHYLTRANSFERASES SUPERFAMILY PROTEIN"/>
    <property type="match status" value="1"/>
</dbReference>
<evidence type="ECO:0000259" key="2">
    <source>
        <dbReference type="Pfam" id="PF08241"/>
    </source>
</evidence>
<reference evidence="4" key="1">
    <citation type="submission" date="2025-08" db="UniProtKB">
        <authorList>
            <consortium name="RefSeq"/>
        </authorList>
    </citation>
    <scope>IDENTIFICATION</scope>
</reference>